<dbReference type="OrthoDB" id="21330at2759"/>
<reference evidence="1 2" key="1">
    <citation type="submission" date="2014-04" db="EMBL/GenBank/DDBJ databases">
        <title>Evolutionary Origins and Diversification of the Mycorrhizal Mutualists.</title>
        <authorList>
            <consortium name="DOE Joint Genome Institute"/>
            <consortium name="Mycorrhizal Genomics Consortium"/>
            <person name="Kohler A."/>
            <person name="Kuo A."/>
            <person name="Nagy L.G."/>
            <person name="Floudas D."/>
            <person name="Copeland A."/>
            <person name="Barry K.W."/>
            <person name="Cichocki N."/>
            <person name="Veneault-Fourrey C."/>
            <person name="LaButti K."/>
            <person name="Lindquist E.A."/>
            <person name="Lipzen A."/>
            <person name="Lundell T."/>
            <person name="Morin E."/>
            <person name="Murat C."/>
            <person name="Riley R."/>
            <person name="Ohm R."/>
            <person name="Sun H."/>
            <person name="Tunlid A."/>
            <person name="Henrissat B."/>
            <person name="Grigoriev I.V."/>
            <person name="Hibbett D.S."/>
            <person name="Martin F."/>
        </authorList>
    </citation>
    <scope>NUCLEOTIDE SEQUENCE [LARGE SCALE GENOMIC DNA]</scope>
    <source>
        <strain evidence="1 2">FD-317 M1</strain>
    </source>
</reference>
<accession>A0A0D0CV00</accession>
<dbReference type="Pfam" id="PF02410">
    <property type="entry name" value="RsfS"/>
    <property type="match status" value="1"/>
</dbReference>
<gene>
    <name evidence="1" type="ORF">GYMLUDRAFT_74182</name>
</gene>
<keyword evidence="2" id="KW-1185">Reference proteome</keyword>
<sequence>MLRPTRFNVRALSSTPWFVDHNSLPSPTPLVSRAPPLPQDAPKILCDLHSQLAQSPHLELSKLQITRALSREMGPPLPLRAAHGKRKRGGTFAGESAFDIAGSLWNWTVFAEVKEGTEKKGAIESVVRQVRKSLLAAQPPLPLAPNSKRRMQNGWAMIDGGDFAVHVLSKSVREKYFNSDN</sequence>
<dbReference type="Proteomes" id="UP000053593">
    <property type="component" value="Unassembled WGS sequence"/>
</dbReference>
<dbReference type="InterPro" id="IPR043519">
    <property type="entry name" value="NT_sf"/>
</dbReference>
<dbReference type="EMBL" id="KN834778">
    <property type="protein sequence ID" value="KIK59743.1"/>
    <property type="molecule type" value="Genomic_DNA"/>
</dbReference>
<dbReference type="Gene3D" id="3.30.460.10">
    <property type="entry name" value="Beta Polymerase, domain 2"/>
    <property type="match status" value="1"/>
</dbReference>
<evidence type="ECO:0000313" key="2">
    <source>
        <dbReference type="Proteomes" id="UP000053593"/>
    </source>
</evidence>
<dbReference type="AlphaFoldDB" id="A0A0D0CV00"/>
<proteinExistence type="predicted"/>
<name>A0A0D0CV00_9AGAR</name>
<dbReference type="HOGENOM" id="CLU_123408_0_0_1"/>
<protein>
    <submittedName>
        <fullName evidence="1">Uncharacterized protein</fullName>
    </submittedName>
</protein>
<evidence type="ECO:0000313" key="1">
    <source>
        <dbReference type="EMBL" id="KIK59743.1"/>
    </source>
</evidence>
<organism evidence="1 2">
    <name type="scientific">Collybiopsis luxurians FD-317 M1</name>
    <dbReference type="NCBI Taxonomy" id="944289"/>
    <lineage>
        <taxon>Eukaryota</taxon>
        <taxon>Fungi</taxon>
        <taxon>Dikarya</taxon>
        <taxon>Basidiomycota</taxon>
        <taxon>Agaricomycotina</taxon>
        <taxon>Agaricomycetes</taxon>
        <taxon>Agaricomycetidae</taxon>
        <taxon>Agaricales</taxon>
        <taxon>Marasmiineae</taxon>
        <taxon>Omphalotaceae</taxon>
        <taxon>Collybiopsis</taxon>
        <taxon>Collybiopsis luxurians</taxon>
    </lineage>
</organism>